<dbReference type="GO" id="GO:0004674">
    <property type="term" value="F:protein serine/threonine kinase activity"/>
    <property type="evidence" value="ECO:0007669"/>
    <property type="project" value="UniProtKB-KW"/>
</dbReference>
<protein>
    <recommendedName>
        <fullName evidence="10">Protein kinase domain-containing protein</fullName>
    </recommendedName>
</protein>
<feature type="region of interest" description="Disordered" evidence="6">
    <location>
        <begin position="375"/>
        <end position="407"/>
    </location>
</feature>
<dbReference type="EMBL" id="HBHP01028321">
    <property type="protein sequence ID" value="CAD9773529.1"/>
    <property type="molecule type" value="Transcribed_RNA"/>
</dbReference>
<dbReference type="GO" id="GO:0005524">
    <property type="term" value="F:ATP binding"/>
    <property type="evidence" value="ECO:0007669"/>
    <property type="project" value="UniProtKB-KW"/>
</dbReference>
<reference evidence="9" key="1">
    <citation type="submission" date="2021-01" db="EMBL/GenBank/DDBJ databases">
        <authorList>
            <person name="Corre E."/>
            <person name="Pelletier E."/>
            <person name="Niang G."/>
            <person name="Scheremetjew M."/>
            <person name="Finn R."/>
            <person name="Kale V."/>
            <person name="Holt S."/>
            <person name="Cochrane G."/>
            <person name="Meng A."/>
            <person name="Brown T."/>
            <person name="Cohen L."/>
        </authorList>
    </citation>
    <scope>NUCLEOTIDE SEQUENCE</scope>
    <source>
        <strain evidence="9">CCMP622</strain>
    </source>
</reference>
<evidence type="ECO:0000259" key="8">
    <source>
        <dbReference type="PROSITE" id="PS50925"/>
    </source>
</evidence>
<dbReference type="Gene3D" id="3.30.70.100">
    <property type="match status" value="1"/>
</dbReference>
<feature type="compositionally biased region" description="Polar residues" evidence="6">
    <location>
        <begin position="163"/>
        <end position="176"/>
    </location>
</feature>
<dbReference type="Pfam" id="PF00069">
    <property type="entry name" value="Pkinase"/>
    <property type="match status" value="1"/>
</dbReference>
<dbReference type="InterPro" id="IPR030616">
    <property type="entry name" value="Aur-like"/>
</dbReference>
<accession>A0A7S2TYE7</accession>
<dbReference type="AlphaFoldDB" id="A0A7S2TYE7"/>
<feature type="region of interest" description="Disordered" evidence="6">
    <location>
        <begin position="146"/>
        <end position="261"/>
    </location>
</feature>
<keyword evidence="1" id="KW-0723">Serine/threonine-protein kinase</keyword>
<feature type="compositionally biased region" description="Polar residues" evidence="6">
    <location>
        <begin position="375"/>
        <end position="386"/>
    </location>
</feature>
<dbReference type="PANTHER" id="PTHR24350">
    <property type="entry name" value="SERINE/THREONINE-PROTEIN KINASE IAL-RELATED"/>
    <property type="match status" value="1"/>
</dbReference>
<sequence>MFALCANYTEICAGQIYDGEKADVWSMGVLLYMMVVGEYPFDDENDANLIKKILHKRVEFPPSLNPQIIDLIDKLLTKDPKKRIPASRIPHHPVFFYKGRNLYFDISEIPTSPAVVQDRRVQVLENLVLELERQLLPEVQSSLQSLSVSEPSPTMQPQPTSTKNAALSTIDTTPGPSANPLAALKANPDWTPVPHSGSGDRSESGGVGLPAPVSQLRATQDVKSQPAPMNEERTAPGPGQPSAGARSGAAQHVEVSMRNTQRDGTEDPLWWIMYRSQLEVKKSDDPIEMIKRIAKASLHKNRSLQVGGMLYCDRKTGRIIQILEGRRSVLKQLAAAIMMDTRHTRFMIIKNEPVPQRMFKDWGMSFANTLSSFQRNRLEQAPSTATGDEKNTDGDEARRVTKRSKAS</sequence>
<keyword evidence="4" id="KW-0418">Kinase</keyword>
<dbReference type="InterPro" id="IPR000719">
    <property type="entry name" value="Prot_kinase_dom"/>
</dbReference>
<evidence type="ECO:0008006" key="10">
    <source>
        <dbReference type="Google" id="ProtNLM"/>
    </source>
</evidence>
<dbReference type="SUPFAM" id="SSF54975">
    <property type="entry name" value="Acylphosphatase/BLUF domain-like"/>
    <property type="match status" value="1"/>
</dbReference>
<feature type="compositionally biased region" description="Low complexity" evidence="6">
    <location>
        <begin position="146"/>
        <end position="162"/>
    </location>
</feature>
<dbReference type="InterPro" id="IPR007024">
    <property type="entry name" value="BLUF_domain"/>
</dbReference>
<feature type="domain" description="BLUF" evidence="8">
    <location>
        <begin position="269"/>
        <end position="365"/>
    </location>
</feature>
<evidence type="ECO:0000256" key="4">
    <source>
        <dbReference type="ARBA" id="ARBA00022777"/>
    </source>
</evidence>
<dbReference type="PROSITE" id="PS50011">
    <property type="entry name" value="PROTEIN_KINASE_DOM"/>
    <property type="match status" value="1"/>
</dbReference>
<dbReference type="SMART" id="SM01034">
    <property type="entry name" value="BLUF"/>
    <property type="match status" value="1"/>
</dbReference>
<organism evidence="9">
    <name type="scientific">Lotharella oceanica</name>
    <dbReference type="NCBI Taxonomy" id="641309"/>
    <lineage>
        <taxon>Eukaryota</taxon>
        <taxon>Sar</taxon>
        <taxon>Rhizaria</taxon>
        <taxon>Cercozoa</taxon>
        <taxon>Chlorarachniophyceae</taxon>
        <taxon>Lotharella</taxon>
    </lineage>
</organism>
<evidence type="ECO:0000256" key="6">
    <source>
        <dbReference type="SAM" id="MobiDB-lite"/>
    </source>
</evidence>
<evidence type="ECO:0000256" key="1">
    <source>
        <dbReference type="ARBA" id="ARBA00022527"/>
    </source>
</evidence>
<dbReference type="Gene3D" id="1.10.510.10">
    <property type="entry name" value="Transferase(Phosphotransferase) domain 1"/>
    <property type="match status" value="1"/>
</dbReference>
<dbReference type="InterPro" id="IPR036046">
    <property type="entry name" value="Acylphosphatase-like_dom_sf"/>
</dbReference>
<keyword evidence="2" id="KW-0808">Transferase</keyword>
<keyword evidence="3" id="KW-0547">Nucleotide-binding</keyword>
<feature type="compositionally biased region" description="Basic and acidic residues" evidence="6">
    <location>
        <begin position="387"/>
        <end position="399"/>
    </location>
</feature>
<keyword evidence="5" id="KW-0067">ATP-binding</keyword>
<evidence type="ECO:0000256" key="2">
    <source>
        <dbReference type="ARBA" id="ARBA00022679"/>
    </source>
</evidence>
<dbReference type="GO" id="GO:0071949">
    <property type="term" value="F:FAD binding"/>
    <property type="evidence" value="ECO:0007669"/>
    <property type="project" value="InterPro"/>
</dbReference>
<dbReference type="SUPFAM" id="SSF56112">
    <property type="entry name" value="Protein kinase-like (PK-like)"/>
    <property type="match status" value="1"/>
</dbReference>
<dbReference type="PROSITE" id="PS50925">
    <property type="entry name" value="BLUF"/>
    <property type="match status" value="1"/>
</dbReference>
<evidence type="ECO:0000313" key="9">
    <source>
        <dbReference type="EMBL" id="CAD9773529.1"/>
    </source>
</evidence>
<feature type="domain" description="Protein kinase" evidence="7">
    <location>
        <begin position="1"/>
        <end position="95"/>
    </location>
</feature>
<dbReference type="Pfam" id="PF04940">
    <property type="entry name" value="BLUF"/>
    <property type="match status" value="1"/>
</dbReference>
<name>A0A7S2TYE7_9EUKA</name>
<proteinExistence type="predicted"/>
<dbReference type="InterPro" id="IPR011009">
    <property type="entry name" value="Kinase-like_dom_sf"/>
</dbReference>
<gene>
    <name evidence="9" type="ORF">LSP00402_LOCUS17521</name>
</gene>
<evidence type="ECO:0000259" key="7">
    <source>
        <dbReference type="PROSITE" id="PS50011"/>
    </source>
</evidence>
<evidence type="ECO:0000256" key="3">
    <source>
        <dbReference type="ARBA" id="ARBA00022741"/>
    </source>
</evidence>
<evidence type="ECO:0000256" key="5">
    <source>
        <dbReference type="ARBA" id="ARBA00022840"/>
    </source>
</evidence>
<dbReference type="GO" id="GO:0009882">
    <property type="term" value="F:blue light photoreceptor activity"/>
    <property type="evidence" value="ECO:0007669"/>
    <property type="project" value="InterPro"/>
</dbReference>